<feature type="domain" description="PD-(D/E)XK endonuclease-like" evidence="1">
    <location>
        <begin position="560"/>
        <end position="780"/>
    </location>
</feature>
<dbReference type="Gene3D" id="3.90.320.10">
    <property type="match status" value="1"/>
</dbReference>
<name>A7GWI8_CAMC5</name>
<sequence length="783" mass="90022">MKENTLFVFTNSRKIRSFNAAFENGLIAKSITIAEFEKKAVFVADRFEADAAYLLVLMQRACTAVKEANSVLKIPNEFFAFLKNNDYLFSFFKELAISKKSVADIKFSDIYADFEEHLSILQAVLSEYKRLLEAENLYDDILLPEIYSLNESYVRGFDEIVIDIDGFLSEFEWELLLKISKLVTLKIRFQTSKFNQKLVEKISQISGLAPQNFSLYQKFELNFNDMSLAQTGSVNRQNVVQVREFGLRSLQCAYVMAKVSEFVKDGLKPENIVVILPDESFSEILRLHDSGRMFNYAMGENLKRTKFFQILSRITRTINEEISPDFDYENTQSYDEEGFILGLLGVKKELFERFKAAYELPCEFEMFEGLVNEILALQDDKRVGKKVQNELFMLGNLARYFKFSLRQICEIFLMGLSRLSLDDVGGGKVGVMGVLESRGMRFDGAIIVDFNDELIPKRSINEMFLNSRVREKSGLISYAQRENLQRFYYESLINGAKKVAISYVSNDESIASRFLKEFSFVKDARFSDEAYASLLGKPGVALNLEPEEIVLEHDFFAQELSFSTLNLYLSCPRKYYYAKILAIPEPKTIGTAPASRLGEAVHKALCEYYQGEFFRRSQRFDVTDFKKCLGKFALSSLEFEILTVKFDIYAQYENERLKEGVRVLECEKNVSGVEFEGVKIRGVIDRVDELSGQKMIIDYKSGKFEDKSLQLPFYQALLGERCEAFYYDLGGEMTLVPSRSSLEELRAAIERLKNINKTRINFAPNPGQQCRYCAYKILCKGEL</sequence>
<dbReference type="InterPro" id="IPR011604">
    <property type="entry name" value="PDDEXK-like_dom_sf"/>
</dbReference>
<gene>
    <name evidence="2" type="primary">addB</name>
    <name evidence="2" type="ORF">CCV52592_0909</name>
</gene>
<dbReference type="EMBL" id="CP000767">
    <property type="protein sequence ID" value="EAU01114.1"/>
    <property type="molecule type" value="Genomic_DNA"/>
</dbReference>
<accession>A7GWI8</accession>
<dbReference type="STRING" id="360105.CCV52592_0909"/>
<dbReference type="RefSeq" id="WP_011991809.1">
    <property type="nucleotide sequence ID" value="NC_009715.2"/>
</dbReference>
<dbReference type="InterPro" id="IPR038726">
    <property type="entry name" value="PDDEXK_AddAB-type"/>
</dbReference>
<keyword evidence="2" id="KW-0378">Hydrolase</keyword>
<keyword evidence="3" id="KW-1185">Reference proteome</keyword>
<dbReference type="OrthoDB" id="9766257at2"/>
<dbReference type="SUPFAM" id="SSF52540">
    <property type="entry name" value="P-loop containing nucleoside triphosphate hydrolases"/>
    <property type="match status" value="1"/>
</dbReference>
<dbReference type="KEGG" id="ccv:CCV52592_0909"/>
<protein>
    <submittedName>
        <fullName evidence="2">Exonuclease V, helicase AddB</fullName>
        <ecNumber evidence="2">3.1.11.5</ecNumber>
    </submittedName>
</protein>
<keyword evidence="2" id="KW-0067">ATP-binding</keyword>
<keyword evidence="2" id="KW-0347">Helicase</keyword>
<reference evidence="2" key="1">
    <citation type="submission" date="2016-07" db="EMBL/GenBank/DDBJ databases">
        <title>Comparative genomics of the Campylobacter concisus group.</title>
        <authorList>
            <person name="Miller W.G."/>
            <person name="Yee E."/>
            <person name="Chapman M.H."/>
            <person name="Huynh S."/>
            <person name="Bono J.L."/>
            <person name="On S.L.W."/>
            <person name="StLeger J."/>
            <person name="Foster G."/>
            <person name="Parker C.T."/>
        </authorList>
    </citation>
    <scope>NUCLEOTIDE SEQUENCE</scope>
    <source>
        <strain evidence="2">525.92</strain>
    </source>
</reference>
<dbReference type="HOGENOM" id="CLU_020071_0_0_7"/>
<dbReference type="Proteomes" id="UP000006380">
    <property type="component" value="Chromosome"/>
</dbReference>
<evidence type="ECO:0000313" key="3">
    <source>
        <dbReference type="Proteomes" id="UP000006380"/>
    </source>
</evidence>
<dbReference type="EC" id="3.1.11.5" evidence="2"/>
<dbReference type="SUPFAM" id="SSF52980">
    <property type="entry name" value="Restriction endonuclease-like"/>
    <property type="match status" value="1"/>
</dbReference>
<dbReference type="AlphaFoldDB" id="A7GWI8"/>
<organism evidence="2 3">
    <name type="scientific">Campylobacter curvus (strain 525.92)</name>
    <dbReference type="NCBI Taxonomy" id="360105"/>
    <lineage>
        <taxon>Bacteria</taxon>
        <taxon>Pseudomonadati</taxon>
        <taxon>Campylobacterota</taxon>
        <taxon>Epsilonproteobacteria</taxon>
        <taxon>Campylobacterales</taxon>
        <taxon>Campylobacteraceae</taxon>
        <taxon>Campylobacter</taxon>
    </lineage>
</organism>
<evidence type="ECO:0000313" key="2">
    <source>
        <dbReference type="EMBL" id="EAU01114.1"/>
    </source>
</evidence>
<dbReference type="InterPro" id="IPR011335">
    <property type="entry name" value="Restrct_endonuc-II-like"/>
</dbReference>
<dbReference type="GO" id="GO:0004386">
    <property type="term" value="F:helicase activity"/>
    <property type="evidence" value="ECO:0007669"/>
    <property type="project" value="UniProtKB-KW"/>
</dbReference>
<dbReference type="InterPro" id="IPR027417">
    <property type="entry name" value="P-loop_NTPase"/>
</dbReference>
<dbReference type="Pfam" id="PF12705">
    <property type="entry name" value="PDDEXK_1"/>
    <property type="match status" value="1"/>
</dbReference>
<proteinExistence type="predicted"/>
<evidence type="ECO:0000259" key="1">
    <source>
        <dbReference type="Pfam" id="PF12705"/>
    </source>
</evidence>
<keyword evidence="2" id="KW-0547">Nucleotide-binding</keyword>
<dbReference type="GO" id="GO:0008854">
    <property type="term" value="F:exodeoxyribonuclease V activity"/>
    <property type="evidence" value="ECO:0007669"/>
    <property type="project" value="UniProtKB-EC"/>
</dbReference>
<keyword evidence="2" id="KW-0540">Nuclease</keyword>
<keyword evidence="2" id="KW-0269">Exonuclease</keyword>